<dbReference type="AlphaFoldDB" id="A0A3N7FDN5"/>
<keyword evidence="4" id="KW-0520">NAD</keyword>
<dbReference type="InterPro" id="IPR032675">
    <property type="entry name" value="LRR_dom_sf"/>
</dbReference>
<dbReference type="GO" id="GO:0007165">
    <property type="term" value="P:signal transduction"/>
    <property type="evidence" value="ECO:0007669"/>
    <property type="project" value="InterPro"/>
</dbReference>
<feature type="region of interest" description="Disordered" evidence="5">
    <location>
        <begin position="1"/>
        <end position="22"/>
    </location>
</feature>
<feature type="region of interest" description="Disordered" evidence="5">
    <location>
        <begin position="35"/>
        <end position="60"/>
    </location>
</feature>
<dbReference type="Gene3D" id="1.10.8.430">
    <property type="entry name" value="Helical domain of apoptotic protease-activating factors"/>
    <property type="match status" value="1"/>
</dbReference>
<keyword evidence="1" id="KW-0433">Leucine-rich repeat</keyword>
<dbReference type="Pfam" id="PF23282">
    <property type="entry name" value="WHD_ROQ1"/>
    <property type="match status" value="1"/>
</dbReference>
<dbReference type="SUPFAM" id="SSF46785">
    <property type="entry name" value="Winged helix' DNA-binding domain"/>
    <property type="match status" value="1"/>
</dbReference>
<dbReference type="Pfam" id="PF00931">
    <property type="entry name" value="NB-ARC"/>
    <property type="match status" value="1"/>
</dbReference>
<proteinExistence type="predicted"/>
<evidence type="ECO:0000256" key="1">
    <source>
        <dbReference type="ARBA" id="ARBA00022614"/>
    </source>
</evidence>
<dbReference type="PANTHER" id="PTHR11017:SF271">
    <property type="entry name" value="DISEASE RESISTANCE PROTEIN (TIR-NBS-LRR CLASS) FAMILY"/>
    <property type="match status" value="1"/>
</dbReference>
<dbReference type="Gene3D" id="3.40.50.300">
    <property type="entry name" value="P-loop containing nucleotide triphosphate hydrolases"/>
    <property type="match status" value="1"/>
</dbReference>
<reference evidence="7" key="1">
    <citation type="journal article" date="2006" name="Science">
        <title>The genome of black cottonwood, Populus trichocarpa (Torr. &amp; Gray).</title>
        <authorList>
            <person name="Tuskan G.A."/>
            <person name="Difazio S."/>
            <person name="Jansson S."/>
            <person name="Bohlmann J."/>
            <person name="Grigoriev I."/>
            <person name="Hellsten U."/>
            <person name="Putnam N."/>
            <person name="Ralph S."/>
            <person name="Rombauts S."/>
            <person name="Salamov A."/>
            <person name="Schein J."/>
            <person name="Sterck L."/>
            <person name="Aerts A."/>
            <person name="Bhalerao R.R."/>
            <person name="Bhalerao R.P."/>
            <person name="Blaudez D."/>
            <person name="Boerjan W."/>
            <person name="Brun A."/>
            <person name="Brunner A."/>
            <person name="Busov V."/>
            <person name="Campbell M."/>
            <person name="Carlson J."/>
            <person name="Chalot M."/>
            <person name="Chapman J."/>
            <person name="Chen G.L."/>
            <person name="Cooper D."/>
            <person name="Coutinho P.M."/>
            <person name="Couturier J."/>
            <person name="Covert S."/>
            <person name="Cronk Q."/>
            <person name="Cunningham R."/>
            <person name="Davis J."/>
            <person name="Degroeve S."/>
            <person name="Dejardin A."/>
            <person name="Depamphilis C."/>
            <person name="Detter J."/>
            <person name="Dirks B."/>
            <person name="Dubchak I."/>
            <person name="Duplessis S."/>
            <person name="Ehlting J."/>
            <person name="Ellis B."/>
            <person name="Gendler K."/>
            <person name="Goodstein D."/>
            <person name="Gribskov M."/>
            <person name="Grimwood J."/>
            <person name="Groover A."/>
            <person name="Gunter L."/>
            <person name="Hamberger B."/>
            <person name="Heinze B."/>
            <person name="Helariutta Y."/>
            <person name="Henrissat B."/>
            <person name="Holligan D."/>
            <person name="Holt R."/>
            <person name="Huang W."/>
            <person name="Islam-Faridi N."/>
            <person name="Jones S."/>
            <person name="Jones-Rhoades M."/>
            <person name="Jorgensen R."/>
            <person name="Joshi C."/>
            <person name="Kangasjarvi J."/>
            <person name="Karlsson J."/>
            <person name="Kelleher C."/>
            <person name="Kirkpatrick R."/>
            <person name="Kirst M."/>
            <person name="Kohler A."/>
            <person name="Kalluri U."/>
            <person name="Larimer F."/>
            <person name="Leebens-Mack J."/>
            <person name="Leple J.C."/>
            <person name="Locascio P."/>
            <person name="Lou Y."/>
            <person name="Lucas S."/>
            <person name="Martin F."/>
            <person name="Montanini B."/>
            <person name="Napoli C."/>
            <person name="Nelson D.R."/>
            <person name="Nelson C."/>
            <person name="Nieminen K."/>
            <person name="Nilsson O."/>
            <person name="Pereda V."/>
            <person name="Peter G."/>
            <person name="Philippe R."/>
            <person name="Pilate G."/>
            <person name="Poliakov A."/>
            <person name="Razumovskaya J."/>
            <person name="Richardson P."/>
            <person name="Rinaldi C."/>
            <person name="Ritland K."/>
            <person name="Rouze P."/>
            <person name="Ryaboy D."/>
            <person name="Schmutz J."/>
            <person name="Schrader J."/>
            <person name="Segerman B."/>
            <person name="Shin H."/>
            <person name="Siddiqui A."/>
            <person name="Sterky F."/>
            <person name="Terry A."/>
            <person name="Tsai C.J."/>
            <person name="Uberbacher E."/>
            <person name="Unneberg P."/>
            <person name="Vahala J."/>
            <person name="Wall K."/>
            <person name="Wessler S."/>
            <person name="Yang G."/>
            <person name="Yin T."/>
            <person name="Douglas C."/>
            <person name="Marra M."/>
            <person name="Sandberg G."/>
            <person name="Van de Peer Y."/>
            <person name="Rokhsar D."/>
        </authorList>
    </citation>
    <scope>NUCLEOTIDE SEQUENCE [LARGE SCALE GENOMIC DNA]</scope>
    <source>
        <strain evidence="7">Nisqually-1</strain>
    </source>
</reference>
<dbReference type="InterPro" id="IPR002182">
    <property type="entry name" value="NB-ARC"/>
</dbReference>
<dbReference type="InterPro" id="IPR035897">
    <property type="entry name" value="Toll_tir_struct_dom_sf"/>
</dbReference>
<dbReference type="InterPro" id="IPR000157">
    <property type="entry name" value="TIR_dom"/>
</dbReference>
<dbReference type="SMART" id="SM00255">
    <property type="entry name" value="TIR"/>
    <property type="match status" value="1"/>
</dbReference>
<dbReference type="SUPFAM" id="SSF52058">
    <property type="entry name" value="L domain-like"/>
    <property type="match status" value="1"/>
</dbReference>
<feature type="domain" description="TIR" evidence="6">
    <location>
        <begin position="62"/>
        <end position="230"/>
    </location>
</feature>
<sequence length="1177" mass="132953">MSLLPENHQSSLEPFSSEGRTGQQFQLSLLPENHQSSLEPFSSGPMSTLSRASPSSSSRHGGTYDVFLSFRGEDTRKQFIDHLYVALAHAGIHTFRDDDELSRGEEISPALSYAIRESKISLVVFSKNYASSRWCLDELVTILERRKMGQIVVPVFYDIDPSDVRKQTGSYADAFARHGERFNGETDRVIKWRGALTEAANLSGWSLKDIANGYESELIRRIVGDILVKLSHNYFHFPNQTVGIDSRVEDIIKSLTVVTEDVRIVGLHGMSGCGKTTLAKAVFNKLYHGFGKRCFLFNVKEMSQQPNGRVRLQEEFLRRVFKLGEFKQIDDVDKGMNMIKERLWDQRVLAVLDDVDQPEQLHELVEVRSWFGPGSIVIITTGNEHLLTQLEVNVKYRVAKLSHAESLELFSRHAFRDTQPIEDYAMLSNDVLSYCGGHPLALELLGSFLFKREKPEWESLIDSLKKITPDQIQQKLRISFEALGGGPVKSIFLDIACFFVGRDKEYVKTILDARYGFNTEIAIKNLIERSFITIDSKKEINLNNLLRDMGREINREMSPDHPGNRSRICFHDDALDVLYNKKGTKSVQGLALDVRFSKSETLSSESFMKMRCLKLLQINGVYVTGCFQHLSKELLWLCWHECPLRSLPSDFHLQDIVILDFQNSNIEELWKEIKFLNKLKILDLSYSKFLSRTPNLHSPSLEKLILEGCSSLVELHQSIGRSKGLVYLNLRGCCRLKNLPESICELEFLETLNITMCSQLEKLPKHIGNMECLRGLLADGTSIKQLPLSIVFFKKLEKLSLCGRNYDKLDSPSGPWHLPFSSWFSPRNTDSKTLLPVSFGCLMSLRELDISYHGLSEGSISVAFESLSALRRLDLSGNKFLYMPFGIGGIPKLEILLVVNCKNLQSIAELPSSLLLLDATNCTSMESLAVPSNKCALKLRGCQKLREIHGIEGGSDCTSVVHMECCNNLSNNFKRSLVQALCKGKRDEIFFPADEIPEWFSHHGDGSSLSFLLPALSFGDELLAMIVWVVFAVDERRFLNLYPSAIIRNKSNGKKLVERSMHIGFISSSHSWVSHAPFVVLPCAMEGGGELELNVEVEEDAIVEKCGVHLVVKRADLRDGQGTFHENLEAAIVEKPDEVATVKRGQDYNHDERSLKRLKPLCRTSSSNWVVTSEEII</sequence>
<dbReference type="InterPro" id="IPR027417">
    <property type="entry name" value="P-loop_NTPase"/>
</dbReference>
<keyword evidence="2" id="KW-0677">Repeat</keyword>
<dbReference type="EMBL" id="KZ623338">
    <property type="protein sequence ID" value="RQO93075.1"/>
    <property type="molecule type" value="Genomic_DNA"/>
</dbReference>
<dbReference type="PRINTS" id="PR00364">
    <property type="entry name" value="DISEASERSIST"/>
</dbReference>
<dbReference type="GO" id="GO:0043531">
    <property type="term" value="F:ADP binding"/>
    <property type="evidence" value="ECO:0007669"/>
    <property type="project" value="InterPro"/>
</dbReference>
<feature type="compositionally biased region" description="Polar residues" evidence="5">
    <location>
        <begin position="35"/>
        <end position="46"/>
    </location>
</feature>
<dbReference type="Gene3D" id="3.80.10.10">
    <property type="entry name" value="Ribonuclease Inhibitor"/>
    <property type="match status" value="2"/>
</dbReference>
<dbReference type="GO" id="GO:0006952">
    <property type="term" value="P:defense response"/>
    <property type="evidence" value="ECO:0007669"/>
    <property type="project" value="UniProtKB-KW"/>
</dbReference>
<dbReference type="FunFam" id="3.40.50.10140:FF:000007">
    <property type="entry name" value="Disease resistance protein (TIR-NBS-LRR class)"/>
    <property type="match status" value="1"/>
</dbReference>
<accession>A0A3N7FDN5</accession>
<keyword evidence="3" id="KW-0611">Plant defense</keyword>
<dbReference type="InterPro" id="IPR036390">
    <property type="entry name" value="WH_DNA-bd_sf"/>
</dbReference>
<evidence type="ECO:0000259" key="6">
    <source>
        <dbReference type="PROSITE" id="PS50104"/>
    </source>
</evidence>
<gene>
    <name evidence="7" type="ORF">POPTR_T004501</name>
</gene>
<dbReference type="PANTHER" id="PTHR11017">
    <property type="entry name" value="LEUCINE-RICH REPEAT-CONTAINING PROTEIN"/>
    <property type="match status" value="1"/>
</dbReference>
<evidence type="ECO:0000256" key="5">
    <source>
        <dbReference type="SAM" id="MobiDB-lite"/>
    </source>
</evidence>
<dbReference type="Gramene" id="Potri.019G007884.2.v4.1">
    <property type="protein sequence ID" value="Potri.019G007884.2.v4.1"/>
    <property type="gene ID" value="Potri.019G007884.v4.1"/>
</dbReference>
<dbReference type="SMART" id="SM00382">
    <property type="entry name" value="AAA"/>
    <property type="match status" value="1"/>
</dbReference>
<evidence type="ECO:0000313" key="7">
    <source>
        <dbReference type="EMBL" id="RQO93075.1"/>
    </source>
</evidence>
<reference evidence="7" key="2">
    <citation type="submission" date="2017-07" db="EMBL/GenBank/DDBJ databases">
        <title>WGS assembly of Populus trichocarpa.</title>
        <authorList>
            <person name="Tuskan G."/>
            <person name="Difazio S."/>
            <person name="Jansson S."/>
            <person name="Bohlmann J."/>
            <person name="Grigoriev I."/>
            <person name="Hellsten U."/>
            <person name="Putnam N."/>
            <person name="Ralph S."/>
            <person name="Rombauts S."/>
            <person name="Salamov A."/>
            <person name="Schein J."/>
            <person name="Sterck L."/>
            <person name="Aerts A."/>
            <person name="Bhalerao R."/>
            <person name="Bhalerao R."/>
            <person name="Blaudez D."/>
            <person name="Boerjan W."/>
            <person name="Brun A."/>
            <person name="Brunner A."/>
            <person name="Busov V."/>
            <person name="Campbell M."/>
            <person name="Carlson J."/>
            <person name="Chalot M."/>
            <person name="Chapman J."/>
            <person name="Chen G."/>
            <person name="Cooper D."/>
            <person name="Coutinho P."/>
            <person name="Couturier J."/>
            <person name="Covert S."/>
            <person name="Cronk Q."/>
            <person name="Cunningham R."/>
            <person name="Davis J."/>
            <person name="Degroeve S."/>
            <person name="Dejardin A."/>
            <person name="Depamphilis C."/>
            <person name="Detter J."/>
            <person name="Dirks B."/>
            <person name="Dubchak I."/>
            <person name="Duplessis S."/>
            <person name="Ehlting J."/>
            <person name="Ellis B."/>
            <person name="Gendler K."/>
            <person name="Goodstein D."/>
            <person name="Gribskov M."/>
            <person name="Grimwood J."/>
            <person name="Groover A."/>
            <person name="Gunter L."/>
            <person name="Hamberger B."/>
            <person name="Heinze B."/>
            <person name="Helariutta Y."/>
            <person name="Henrissat B."/>
            <person name="Holligan D."/>
            <person name="Holt R."/>
            <person name="Huang W."/>
            <person name="Islam-Faridi N."/>
            <person name="Jones S."/>
            <person name="Jones-Rhoades M."/>
            <person name="Jorgensen R."/>
            <person name="Joshi C."/>
            <person name="Kangasjarvi J."/>
            <person name="Karlsson J."/>
            <person name="Kelleher C."/>
            <person name="Kirkpatrick R."/>
            <person name="Kirst M."/>
            <person name="Kohler A."/>
            <person name="Kalluri U."/>
            <person name="Larimer F."/>
            <person name="Leebens-Mack J."/>
            <person name="Leple J."/>
            <person name="Locascio P."/>
            <person name="Lou Y."/>
            <person name="Lucas S."/>
            <person name="Martin F."/>
            <person name="Montanini B."/>
            <person name="Napoli C."/>
            <person name="Nelson D."/>
            <person name="Nelson C."/>
            <person name="Nieminen K."/>
            <person name="Nilsson O."/>
            <person name="Pereda V."/>
            <person name="Peter G."/>
            <person name="Philippe R."/>
            <person name="Pilate G."/>
            <person name="Poliakov A."/>
            <person name="Razumovskaya J."/>
            <person name="Richardson P."/>
            <person name="Rinaldi C."/>
            <person name="Ritland K."/>
            <person name="Rouze P."/>
            <person name="Ryaboy D."/>
            <person name="Schmutz J."/>
            <person name="Schrader J."/>
            <person name="Segerman B."/>
            <person name="Shin H."/>
            <person name="Siddiqui A."/>
            <person name="Sterky F."/>
            <person name="Terry A."/>
            <person name="Tsai C."/>
            <person name="Uberbacher E."/>
            <person name="Unneberg P."/>
            <person name="Vahala J."/>
            <person name="Wall K."/>
            <person name="Wessler S."/>
            <person name="Yang G."/>
            <person name="Yin T."/>
            <person name="Douglas C."/>
            <person name="Marra M."/>
            <person name="Sandberg G."/>
            <person name="Van De Peer Y."/>
            <person name="Rokhsar D."/>
        </authorList>
    </citation>
    <scope>NUCLEOTIDE SEQUENCE</scope>
    <source>
        <strain evidence="7">Nisqually-1</strain>
    </source>
</reference>
<dbReference type="OMA" id="CAIFATE"/>
<feature type="compositionally biased region" description="Polar residues" evidence="5">
    <location>
        <begin position="7"/>
        <end position="22"/>
    </location>
</feature>
<evidence type="ECO:0000256" key="4">
    <source>
        <dbReference type="ARBA" id="ARBA00023027"/>
    </source>
</evidence>
<dbReference type="Gramene" id="Potri.019G007884.1.v4.1">
    <property type="protein sequence ID" value="Potri.019G007884.1.v4.1"/>
    <property type="gene ID" value="Potri.019G007884.v4.1"/>
</dbReference>
<dbReference type="PROSITE" id="PS50104">
    <property type="entry name" value="TIR"/>
    <property type="match status" value="1"/>
</dbReference>
<dbReference type="InterPro" id="IPR058192">
    <property type="entry name" value="WHD_ROQ1-like"/>
</dbReference>
<dbReference type="OrthoDB" id="1166193at2759"/>
<dbReference type="InterPro" id="IPR044974">
    <property type="entry name" value="Disease_R_plants"/>
</dbReference>
<organism evidence="7">
    <name type="scientific">Populus trichocarpa</name>
    <name type="common">Western balsam poplar</name>
    <name type="synonym">Populus balsamifera subsp. trichocarpa</name>
    <dbReference type="NCBI Taxonomy" id="3694"/>
    <lineage>
        <taxon>Eukaryota</taxon>
        <taxon>Viridiplantae</taxon>
        <taxon>Streptophyta</taxon>
        <taxon>Embryophyta</taxon>
        <taxon>Tracheophyta</taxon>
        <taxon>Spermatophyta</taxon>
        <taxon>Magnoliopsida</taxon>
        <taxon>eudicotyledons</taxon>
        <taxon>Gunneridae</taxon>
        <taxon>Pentapetalae</taxon>
        <taxon>rosids</taxon>
        <taxon>fabids</taxon>
        <taxon>Malpighiales</taxon>
        <taxon>Salicaceae</taxon>
        <taxon>Saliceae</taxon>
        <taxon>Populus</taxon>
    </lineage>
</organism>
<feature type="compositionally biased region" description="Low complexity" evidence="5">
    <location>
        <begin position="47"/>
        <end position="58"/>
    </location>
</feature>
<dbReference type="EMBL" id="KZ623338">
    <property type="protein sequence ID" value="RQO93078.1"/>
    <property type="molecule type" value="Genomic_DNA"/>
</dbReference>
<dbReference type="SMR" id="A0A3N7FDN5"/>
<dbReference type="InterPro" id="IPR042197">
    <property type="entry name" value="Apaf_helical"/>
</dbReference>
<evidence type="ECO:0000256" key="2">
    <source>
        <dbReference type="ARBA" id="ARBA00022737"/>
    </source>
</evidence>
<dbReference type="InterPro" id="IPR003593">
    <property type="entry name" value="AAA+_ATPase"/>
</dbReference>
<dbReference type="SUPFAM" id="SSF52540">
    <property type="entry name" value="P-loop containing nucleoside triphosphate hydrolases"/>
    <property type="match status" value="1"/>
</dbReference>
<evidence type="ECO:0000256" key="3">
    <source>
        <dbReference type="ARBA" id="ARBA00022821"/>
    </source>
</evidence>
<dbReference type="Pfam" id="PF01582">
    <property type="entry name" value="TIR"/>
    <property type="match status" value="1"/>
</dbReference>
<dbReference type="SUPFAM" id="SSF52200">
    <property type="entry name" value="Toll/Interleukin receptor TIR domain"/>
    <property type="match status" value="1"/>
</dbReference>
<protein>
    <recommendedName>
        <fullName evidence="6">TIR domain-containing protein</fullName>
    </recommendedName>
</protein>
<dbReference type="Gene3D" id="3.40.50.10140">
    <property type="entry name" value="Toll/interleukin-1 receptor homology (TIR) domain"/>
    <property type="match status" value="1"/>
</dbReference>
<name>A0A3N7FDN5_POPTR</name>